<accession>A0A2B7YD68</accession>
<dbReference type="STRING" id="1447875.A0A2B7YD68"/>
<evidence type="ECO:0000256" key="4">
    <source>
        <dbReference type="ARBA" id="ARBA00022857"/>
    </source>
</evidence>
<evidence type="ECO:0008006" key="8">
    <source>
        <dbReference type="Google" id="ProtNLM"/>
    </source>
</evidence>
<dbReference type="GO" id="GO:0050660">
    <property type="term" value="F:flavin adenine dinucleotide binding"/>
    <property type="evidence" value="ECO:0007669"/>
    <property type="project" value="InterPro"/>
</dbReference>
<dbReference type="PIRSF" id="PIRSF000332">
    <property type="entry name" value="FMO"/>
    <property type="match status" value="1"/>
</dbReference>
<dbReference type="Proteomes" id="UP000223968">
    <property type="component" value="Unassembled WGS sequence"/>
</dbReference>
<dbReference type="AlphaFoldDB" id="A0A2B7YD68"/>
<dbReference type="Gene3D" id="3.50.50.60">
    <property type="entry name" value="FAD/NAD(P)-binding domain"/>
    <property type="match status" value="2"/>
</dbReference>
<proteinExistence type="inferred from homology"/>
<dbReference type="InterPro" id="IPR050346">
    <property type="entry name" value="FMO-like"/>
</dbReference>
<dbReference type="SUPFAM" id="SSF51905">
    <property type="entry name" value="FAD/NAD(P)-binding domain"/>
    <property type="match status" value="2"/>
</dbReference>
<keyword evidence="4" id="KW-0521">NADP</keyword>
<dbReference type="InterPro" id="IPR020946">
    <property type="entry name" value="Flavin_mOase-like"/>
</dbReference>
<evidence type="ECO:0000256" key="5">
    <source>
        <dbReference type="ARBA" id="ARBA00023002"/>
    </source>
</evidence>
<comment type="similarity">
    <text evidence="1">Belongs to the FMO family.</text>
</comment>
<reference evidence="6 7" key="1">
    <citation type="submission" date="2017-10" db="EMBL/GenBank/DDBJ databases">
        <title>Comparative genomics in systemic dimorphic fungi from Ajellomycetaceae.</title>
        <authorList>
            <person name="Munoz J.F."/>
            <person name="Mcewen J.G."/>
            <person name="Clay O.K."/>
            <person name="Cuomo C.A."/>
        </authorList>
    </citation>
    <scope>NUCLEOTIDE SEQUENCE [LARGE SCALE GENOMIC DNA]</scope>
    <source>
        <strain evidence="6 7">UAMH5409</strain>
    </source>
</reference>
<keyword evidence="3" id="KW-0274">FAD</keyword>
<organism evidence="6 7">
    <name type="scientific">Helicocarpus griseus UAMH5409</name>
    <dbReference type="NCBI Taxonomy" id="1447875"/>
    <lineage>
        <taxon>Eukaryota</taxon>
        <taxon>Fungi</taxon>
        <taxon>Dikarya</taxon>
        <taxon>Ascomycota</taxon>
        <taxon>Pezizomycotina</taxon>
        <taxon>Eurotiomycetes</taxon>
        <taxon>Eurotiomycetidae</taxon>
        <taxon>Onygenales</taxon>
        <taxon>Ajellomycetaceae</taxon>
        <taxon>Helicocarpus</taxon>
    </lineage>
</organism>
<evidence type="ECO:0000313" key="6">
    <source>
        <dbReference type="EMBL" id="PGH19029.1"/>
    </source>
</evidence>
<comment type="caution">
    <text evidence="6">The sequence shown here is derived from an EMBL/GenBank/DDBJ whole genome shotgun (WGS) entry which is preliminary data.</text>
</comment>
<evidence type="ECO:0000256" key="3">
    <source>
        <dbReference type="ARBA" id="ARBA00022827"/>
    </source>
</evidence>
<name>A0A2B7YD68_9EURO</name>
<protein>
    <recommendedName>
        <fullName evidence="8">FAD dependent oxidoreductase domain-containing protein</fullName>
    </recommendedName>
</protein>
<dbReference type="GO" id="GO:0050661">
    <property type="term" value="F:NADP binding"/>
    <property type="evidence" value="ECO:0007669"/>
    <property type="project" value="InterPro"/>
</dbReference>
<keyword evidence="7" id="KW-1185">Reference proteome</keyword>
<gene>
    <name evidence="6" type="ORF">AJ79_00063</name>
</gene>
<dbReference type="GO" id="GO:0004499">
    <property type="term" value="F:N,N-dimethylaniline monooxygenase activity"/>
    <property type="evidence" value="ECO:0007669"/>
    <property type="project" value="InterPro"/>
</dbReference>
<dbReference type="PRINTS" id="PR00419">
    <property type="entry name" value="ADXRDTASE"/>
</dbReference>
<dbReference type="InterPro" id="IPR036188">
    <property type="entry name" value="FAD/NAD-bd_sf"/>
</dbReference>
<sequence length="510" mass="56964">MTIETLRTQSATTPARKVAVVGAGISGVTSASHLLRYGLDVVLFERSNAAGGVWHFDPRPSIEPRYPNDRPAPLDDKLIKGHQLEDDEVEVFNSGDGDGGDIPVLHAPPGPCYEGLQTNIPTTIMRSTLLSWPEGTPEHFGHYDVEKYIHDLSRLTGVERVIEYNTRVEEIVKDPGSDKWTLRTSSLQQTEEGYLLERKKRLFDSVVVASGHYQEPFIPNIKGLPTWKTRFPDRITHSKCYRSPGKFKGQNVLIIGAAVSSWDIAHQLNGHANKIYRSSRGGLFDISESLLPAIAEPVGEVESFNLPDDINLEDWNEESHIPGTATLKDGRVLSDVHSVILATGYLMTYPFLTGMQSSTMSREEADDRIVITAEGGMSHNLHKDIFYIPDPSLCFVGVPFHCSAFSLFDFQGEVVSRVLSGQASLPSEEEMRAQYQRRKETRGLGRNFHSLLHDEIPYMEDILSWVNDDAKKTGIRPMAGVDSNWHASYKKFKTTAIDGLQHGDKTKIKY</sequence>
<keyword evidence="5" id="KW-0560">Oxidoreductase</keyword>
<evidence type="ECO:0000256" key="1">
    <source>
        <dbReference type="ARBA" id="ARBA00009183"/>
    </source>
</evidence>
<evidence type="ECO:0000313" key="7">
    <source>
        <dbReference type="Proteomes" id="UP000223968"/>
    </source>
</evidence>
<keyword evidence="2" id="KW-0285">Flavoprotein</keyword>
<dbReference type="OrthoDB" id="66881at2759"/>
<dbReference type="PANTHER" id="PTHR23023">
    <property type="entry name" value="DIMETHYLANILINE MONOOXYGENASE"/>
    <property type="match status" value="1"/>
</dbReference>
<evidence type="ECO:0000256" key="2">
    <source>
        <dbReference type="ARBA" id="ARBA00022630"/>
    </source>
</evidence>
<dbReference type="Pfam" id="PF00743">
    <property type="entry name" value="FMO-like"/>
    <property type="match status" value="3"/>
</dbReference>
<dbReference type="EMBL" id="PDNB01000001">
    <property type="protein sequence ID" value="PGH19029.1"/>
    <property type="molecule type" value="Genomic_DNA"/>
</dbReference>
<dbReference type="InterPro" id="IPR000960">
    <property type="entry name" value="Flavin_mOase"/>
</dbReference>